<evidence type="ECO:0000256" key="1">
    <source>
        <dbReference type="SAM" id="MobiDB-lite"/>
    </source>
</evidence>
<dbReference type="EMBL" id="JAUCDY010000002">
    <property type="protein sequence ID" value="MDM7857115.1"/>
    <property type="molecule type" value="Genomic_DNA"/>
</dbReference>
<evidence type="ECO:0000313" key="3">
    <source>
        <dbReference type="Proteomes" id="UP001241056"/>
    </source>
</evidence>
<sequence>MFWWKWRAKFSYWIARRLFNQRWAVDNDRLWEWMQGQFARMAAFEDVPARAFYGHLLLYKGQGQAARNEGVRLLRLAAQGGDEKSAYRLGMYCLESSETQTPEPQQAADWFELALQHGHPLAASKLLELYAESGPAETANAKKAEQIRQQAKNDPLLDI</sequence>
<dbReference type="SUPFAM" id="SSF81901">
    <property type="entry name" value="HCP-like"/>
    <property type="match status" value="1"/>
</dbReference>
<dbReference type="Proteomes" id="UP001241056">
    <property type="component" value="Unassembled WGS sequence"/>
</dbReference>
<organism evidence="2 3">
    <name type="scientific">Thiopseudomonas acetoxidans</name>
    <dbReference type="NCBI Taxonomy" id="3041622"/>
    <lineage>
        <taxon>Bacteria</taxon>
        <taxon>Pseudomonadati</taxon>
        <taxon>Pseudomonadota</taxon>
        <taxon>Gammaproteobacteria</taxon>
        <taxon>Pseudomonadales</taxon>
        <taxon>Pseudomonadaceae</taxon>
        <taxon>Thiopseudomonas</taxon>
    </lineage>
</organism>
<name>A0ABT7SLR7_9GAMM</name>
<dbReference type="RefSeq" id="WP_289409767.1">
    <property type="nucleotide sequence ID" value="NZ_JAUCDY010000002.1"/>
</dbReference>
<proteinExistence type="predicted"/>
<comment type="caution">
    <text evidence="2">The sequence shown here is derived from an EMBL/GenBank/DDBJ whole genome shotgun (WGS) entry which is preliminary data.</text>
</comment>
<protein>
    <submittedName>
        <fullName evidence="2">Sel1 repeat family protein</fullName>
    </submittedName>
</protein>
<feature type="region of interest" description="Disordered" evidence="1">
    <location>
        <begin position="139"/>
        <end position="159"/>
    </location>
</feature>
<keyword evidence="3" id="KW-1185">Reference proteome</keyword>
<dbReference type="Gene3D" id="1.25.40.10">
    <property type="entry name" value="Tetratricopeptide repeat domain"/>
    <property type="match status" value="1"/>
</dbReference>
<dbReference type="InterPro" id="IPR011990">
    <property type="entry name" value="TPR-like_helical_dom_sf"/>
</dbReference>
<accession>A0ABT7SLR7</accession>
<reference evidence="2 3" key="1">
    <citation type="submission" date="2023-06" db="EMBL/GenBank/DDBJ databases">
        <title>Thiopseudomonas sp. CY1220 draft genome sequence.</title>
        <authorList>
            <person name="Zhao G."/>
            <person name="An M."/>
        </authorList>
    </citation>
    <scope>NUCLEOTIDE SEQUENCE [LARGE SCALE GENOMIC DNA]</scope>
    <source>
        <strain evidence="2 3">CY1220</strain>
    </source>
</reference>
<gene>
    <name evidence="2" type="ORF">QEZ41_02320</name>
</gene>
<evidence type="ECO:0000313" key="2">
    <source>
        <dbReference type="EMBL" id="MDM7857115.1"/>
    </source>
</evidence>